<evidence type="ECO:0000313" key="2">
    <source>
        <dbReference type="Proteomes" id="UP000790709"/>
    </source>
</evidence>
<evidence type="ECO:0000313" key="1">
    <source>
        <dbReference type="EMBL" id="KAH7924271.1"/>
    </source>
</evidence>
<dbReference type="Proteomes" id="UP000790709">
    <property type="component" value="Unassembled WGS sequence"/>
</dbReference>
<keyword evidence="2" id="KW-1185">Reference proteome</keyword>
<proteinExistence type="predicted"/>
<organism evidence="1 2">
    <name type="scientific">Leucogyrophana mollusca</name>
    <dbReference type="NCBI Taxonomy" id="85980"/>
    <lineage>
        <taxon>Eukaryota</taxon>
        <taxon>Fungi</taxon>
        <taxon>Dikarya</taxon>
        <taxon>Basidiomycota</taxon>
        <taxon>Agaricomycotina</taxon>
        <taxon>Agaricomycetes</taxon>
        <taxon>Agaricomycetidae</taxon>
        <taxon>Boletales</taxon>
        <taxon>Boletales incertae sedis</taxon>
        <taxon>Leucogyrophana</taxon>
    </lineage>
</organism>
<name>A0ACB8BGD8_9AGAM</name>
<accession>A0ACB8BGD8</accession>
<comment type="caution">
    <text evidence="1">The sequence shown here is derived from an EMBL/GenBank/DDBJ whole genome shotgun (WGS) entry which is preliminary data.</text>
</comment>
<reference evidence="1" key="1">
    <citation type="journal article" date="2021" name="New Phytol.">
        <title>Evolutionary innovations through gain and loss of genes in the ectomycorrhizal Boletales.</title>
        <authorList>
            <person name="Wu G."/>
            <person name="Miyauchi S."/>
            <person name="Morin E."/>
            <person name="Kuo A."/>
            <person name="Drula E."/>
            <person name="Varga T."/>
            <person name="Kohler A."/>
            <person name="Feng B."/>
            <person name="Cao Y."/>
            <person name="Lipzen A."/>
            <person name="Daum C."/>
            <person name="Hundley H."/>
            <person name="Pangilinan J."/>
            <person name="Johnson J."/>
            <person name="Barry K."/>
            <person name="LaButti K."/>
            <person name="Ng V."/>
            <person name="Ahrendt S."/>
            <person name="Min B."/>
            <person name="Choi I.G."/>
            <person name="Park H."/>
            <person name="Plett J.M."/>
            <person name="Magnuson J."/>
            <person name="Spatafora J.W."/>
            <person name="Nagy L.G."/>
            <person name="Henrissat B."/>
            <person name="Grigoriev I.V."/>
            <person name="Yang Z.L."/>
            <person name="Xu J."/>
            <person name="Martin F.M."/>
        </authorList>
    </citation>
    <scope>NUCLEOTIDE SEQUENCE</scope>
    <source>
        <strain evidence="1">KUC20120723A-06</strain>
    </source>
</reference>
<protein>
    <submittedName>
        <fullName evidence="1">WD40 repeat-like protein</fullName>
    </submittedName>
</protein>
<dbReference type="EMBL" id="MU266429">
    <property type="protein sequence ID" value="KAH7924271.1"/>
    <property type="molecule type" value="Genomic_DNA"/>
</dbReference>
<sequence length="489" mass="53807">MSVSSNSIKSSGVRPASCRPTRVFKGHTKRVGSVAYFPDGRHIASASDDKTIIVWDVESGRQDGQPLQHGFSVTWIAISPDGRKIASGMEKGGLLIWDVLTREVVHGFNESGVDRLAYSLDGRWIAAAPMANAREIWLWDADTGRPGGEPLECDGNVYCVAFSPDGSRIAAGLKDGSFQVLDIVSGESVVGPVKGHMNWLSSVVYSPDGRLLVTASWNRSIRVWDSKTGVQVGKSMKGAISCISIADNGRRIASGGLDGTVRVWDLETRLQLGDSVDVRGRVASVAFSPNGRYVSSDGTHGAVCLWDTEIFAIQGSSFWPVDFVSMYAYIMRILCPDNTRKSFRPTTDARNAPKARDHTRSVTSSSLDLLAVQRGFRQGISRFCNTLSKPQISISLVEAPNDWLRANSSQILQVPSIYGKERVEVDLIYPRFFVYTLELLECYVPSEVEGLKAKYIEWTNNVDEITQLINHESIMDTLNCYLTRHETVG</sequence>
<gene>
    <name evidence="1" type="ORF">BV22DRAFT_522517</name>
</gene>